<sequence>MTAACSLHLSPPFISPILRAMMDVQESHFSRSMCIPTVRKLSHWLSRLRHHNIASESCWQVTHVAATHAVEHKVTCAPYSHCIHGSPSFSTKAHRVQTTRARDSAGSTFDD</sequence>
<dbReference type="AlphaFoldDB" id="A0A6G5AG32"/>
<evidence type="ECO:0000313" key="1">
    <source>
        <dbReference type="EMBL" id="NIE49952.1"/>
    </source>
</evidence>
<organism evidence="1">
    <name type="scientific">Rhipicephalus microplus</name>
    <name type="common">Cattle tick</name>
    <name type="synonym">Boophilus microplus</name>
    <dbReference type="NCBI Taxonomy" id="6941"/>
    <lineage>
        <taxon>Eukaryota</taxon>
        <taxon>Metazoa</taxon>
        <taxon>Ecdysozoa</taxon>
        <taxon>Arthropoda</taxon>
        <taxon>Chelicerata</taxon>
        <taxon>Arachnida</taxon>
        <taxon>Acari</taxon>
        <taxon>Parasitiformes</taxon>
        <taxon>Ixodida</taxon>
        <taxon>Ixodoidea</taxon>
        <taxon>Ixodidae</taxon>
        <taxon>Rhipicephalinae</taxon>
        <taxon>Rhipicephalus</taxon>
        <taxon>Boophilus</taxon>
    </lineage>
</organism>
<accession>A0A6G5AG32</accession>
<protein>
    <submittedName>
        <fullName evidence="1">Uncharacterized protein</fullName>
    </submittedName>
</protein>
<proteinExistence type="predicted"/>
<name>A0A6G5AG32_RHIMP</name>
<reference evidence="1" key="1">
    <citation type="submission" date="2020-03" db="EMBL/GenBank/DDBJ databases">
        <title>A transcriptome and proteome of the tick Rhipicephalus microplus shaped by the genetic composition of its hosts and developmental stage.</title>
        <authorList>
            <person name="Garcia G.R."/>
            <person name="Ribeiro J.M.C."/>
            <person name="Maruyama S.R."/>
            <person name="Gardinasse L.G."/>
            <person name="Nelson K."/>
            <person name="Ferreira B.R."/>
            <person name="Andrade T.G."/>
            <person name="Santos I.K.F.M."/>
        </authorList>
    </citation>
    <scope>NUCLEOTIDE SEQUENCE</scope>
    <source>
        <strain evidence="1">NSGR</strain>
        <tissue evidence="1">Salivary glands</tissue>
    </source>
</reference>
<dbReference type="EMBL" id="GIKN01007679">
    <property type="protein sequence ID" value="NIE49952.1"/>
    <property type="molecule type" value="Transcribed_RNA"/>
</dbReference>